<keyword evidence="1" id="KW-0472">Membrane</keyword>
<gene>
    <name evidence="2" type="ORF">DGD08_11790</name>
</gene>
<feature type="transmembrane region" description="Helical" evidence="1">
    <location>
        <begin position="23"/>
        <end position="40"/>
    </location>
</feature>
<feature type="transmembrane region" description="Helical" evidence="1">
    <location>
        <begin position="60"/>
        <end position="77"/>
    </location>
</feature>
<evidence type="ECO:0000256" key="1">
    <source>
        <dbReference type="SAM" id="Phobius"/>
    </source>
</evidence>
<sequence>MPVHGLTTSSQFRAISVPAERRWRATLLATLAGALVFFIFEASKSAIFPSLTIWQSHNITIAFGSMIAGGAAWFAMVRQASMLQTLAAEEALRERLEIRQRALEESE</sequence>
<dbReference type="EMBL" id="DPIY01000010">
    <property type="protein sequence ID" value="HCT57874.1"/>
    <property type="molecule type" value="Genomic_DNA"/>
</dbReference>
<reference evidence="2 3" key="1">
    <citation type="journal article" date="2018" name="Nat. Biotechnol.">
        <title>A standardized bacterial taxonomy based on genome phylogeny substantially revises the tree of life.</title>
        <authorList>
            <person name="Parks D.H."/>
            <person name="Chuvochina M."/>
            <person name="Waite D.W."/>
            <person name="Rinke C."/>
            <person name="Skarshewski A."/>
            <person name="Chaumeil P.A."/>
            <person name="Hugenholtz P."/>
        </authorList>
    </citation>
    <scope>NUCLEOTIDE SEQUENCE [LARGE SCALE GENOMIC DNA]</scope>
    <source>
        <strain evidence="2">UBA8844</strain>
    </source>
</reference>
<dbReference type="AlphaFoldDB" id="A0A3D4VAL0"/>
<proteinExistence type="predicted"/>
<protein>
    <submittedName>
        <fullName evidence="2">Uncharacterized protein</fullName>
    </submittedName>
</protein>
<name>A0A3D4VAL0_9BACT</name>
<evidence type="ECO:0000313" key="2">
    <source>
        <dbReference type="EMBL" id="HCT57874.1"/>
    </source>
</evidence>
<evidence type="ECO:0000313" key="3">
    <source>
        <dbReference type="Proteomes" id="UP000264071"/>
    </source>
</evidence>
<keyword evidence="1" id="KW-0812">Transmembrane</keyword>
<dbReference type="Proteomes" id="UP000264071">
    <property type="component" value="Unassembled WGS sequence"/>
</dbReference>
<comment type="caution">
    <text evidence="2">The sequence shown here is derived from an EMBL/GenBank/DDBJ whole genome shotgun (WGS) entry which is preliminary data.</text>
</comment>
<accession>A0A3D4VAL0</accession>
<keyword evidence="1" id="KW-1133">Transmembrane helix</keyword>
<organism evidence="2 3">
    <name type="scientific">Gemmatimonas aurantiaca</name>
    <dbReference type="NCBI Taxonomy" id="173480"/>
    <lineage>
        <taxon>Bacteria</taxon>
        <taxon>Pseudomonadati</taxon>
        <taxon>Gemmatimonadota</taxon>
        <taxon>Gemmatimonadia</taxon>
        <taxon>Gemmatimonadales</taxon>
        <taxon>Gemmatimonadaceae</taxon>
        <taxon>Gemmatimonas</taxon>
    </lineage>
</organism>